<comment type="similarity">
    <text evidence="2">Belongs to the Fmt family.</text>
</comment>
<keyword evidence="6" id="KW-0648">Protein biosynthesis</keyword>
<dbReference type="eggNOG" id="KOG3082">
    <property type="taxonomic scope" value="Eukaryota"/>
</dbReference>
<evidence type="ECO:0000313" key="13">
    <source>
        <dbReference type="EMBL" id="EFX80522.1"/>
    </source>
</evidence>
<gene>
    <name evidence="13" type="ORF">DAPPUDRAFT_318593</name>
</gene>
<dbReference type="HOGENOM" id="CLU_033347_0_0_1"/>
<evidence type="ECO:0000256" key="8">
    <source>
        <dbReference type="ARBA" id="ARBA00023128"/>
    </source>
</evidence>
<dbReference type="OrthoDB" id="10268103at2759"/>
<keyword evidence="14" id="KW-1185">Reference proteome</keyword>
<sequence length="324" mass="36136">MFFGTDGFALKSLEELHRAMQDGSMVSELSVVVPTPKPHPCLVAKYAKQHNLPISVWPLPKEKQNDCCDFGVVASFGHLIPSRIINGFPLGMLNIHGSILPRWRGAAPVVHAVMNGDAETGVTIMRIKPHHFDVGDIVAQESIAIDPHISAVQLTDRLAGMGANLLVRCISDLHYHLDRCTPQPSHGVTLAPKIDAKLSHIDWTGLNAAQIYNRWRATCHLFKLQTFFHGANVKLNAVEPPTTEPFAEMLQNLVDVRPGRIVVDRTRNLLFVRCQEDQWVAIRHVTLHRRPVMSALDFSNGYLREAKKLSMSGKIGRNSVIDFF</sequence>
<evidence type="ECO:0000259" key="11">
    <source>
        <dbReference type="Pfam" id="PF00551"/>
    </source>
</evidence>
<dbReference type="InterPro" id="IPR036477">
    <property type="entry name" value="Formyl_transf_N_sf"/>
</dbReference>
<dbReference type="InParanoid" id="E9GJ99"/>
<evidence type="ECO:0000313" key="14">
    <source>
        <dbReference type="Proteomes" id="UP000000305"/>
    </source>
</evidence>
<dbReference type="KEGG" id="dpx:DAPPUDRAFT_318593"/>
<evidence type="ECO:0000256" key="9">
    <source>
        <dbReference type="ARBA" id="ARBA00052555"/>
    </source>
</evidence>
<dbReference type="GO" id="GO:0071951">
    <property type="term" value="P:conversion of methionyl-tRNA to N-formyl-methionyl-tRNA"/>
    <property type="evidence" value="ECO:0000318"/>
    <property type="project" value="GO_Central"/>
</dbReference>
<evidence type="ECO:0000256" key="3">
    <source>
        <dbReference type="ARBA" id="ARBA00012261"/>
    </source>
</evidence>
<name>E9GJ99_DAPPU</name>
<dbReference type="GO" id="GO:0005739">
    <property type="term" value="C:mitochondrion"/>
    <property type="evidence" value="ECO:0000318"/>
    <property type="project" value="GO_Central"/>
</dbReference>
<evidence type="ECO:0000259" key="12">
    <source>
        <dbReference type="Pfam" id="PF02911"/>
    </source>
</evidence>
<dbReference type="InterPro" id="IPR011034">
    <property type="entry name" value="Formyl_transferase-like_C_sf"/>
</dbReference>
<dbReference type="STRING" id="6669.E9GJ99"/>
<dbReference type="SUPFAM" id="SSF50486">
    <property type="entry name" value="FMT C-terminal domain-like"/>
    <property type="match status" value="1"/>
</dbReference>
<dbReference type="PhylomeDB" id="E9GJ99"/>
<dbReference type="Pfam" id="PF02911">
    <property type="entry name" value="Formyl_trans_C"/>
    <property type="match status" value="1"/>
</dbReference>
<dbReference type="Gene3D" id="3.40.50.12230">
    <property type="match status" value="1"/>
</dbReference>
<comment type="subcellular location">
    <subcellularLocation>
        <location evidence="1">Mitochondrion</location>
    </subcellularLocation>
</comment>
<dbReference type="AlphaFoldDB" id="E9GJ99"/>
<dbReference type="InterPro" id="IPR041711">
    <property type="entry name" value="Met-tRNA-FMT_N"/>
</dbReference>
<protein>
    <recommendedName>
        <fullName evidence="4">Methionyl-tRNA formyltransferase, mitochondrial</fullName>
        <ecNumber evidence="3">2.1.2.9</ecNumber>
    </recommendedName>
</protein>
<feature type="domain" description="Formyl transferase N-terminal" evidence="11">
    <location>
        <begin position="68"/>
        <end position="169"/>
    </location>
</feature>
<evidence type="ECO:0000256" key="2">
    <source>
        <dbReference type="ARBA" id="ARBA00010699"/>
    </source>
</evidence>
<dbReference type="PANTHER" id="PTHR11138:SF5">
    <property type="entry name" value="METHIONYL-TRNA FORMYLTRANSFERASE, MITOCHONDRIAL"/>
    <property type="match status" value="1"/>
</dbReference>
<evidence type="ECO:0000256" key="4">
    <source>
        <dbReference type="ARBA" id="ARBA00014185"/>
    </source>
</evidence>
<comment type="catalytic activity">
    <reaction evidence="9">
        <text>L-methionyl-tRNA(fMet) + (6R)-10-formyltetrahydrofolate = N-formyl-L-methionyl-tRNA(fMet) + (6S)-5,6,7,8-tetrahydrofolate + H(+)</text>
        <dbReference type="Rhea" id="RHEA:24380"/>
        <dbReference type="Rhea" id="RHEA-COMP:9952"/>
        <dbReference type="Rhea" id="RHEA-COMP:9953"/>
        <dbReference type="ChEBI" id="CHEBI:15378"/>
        <dbReference type="ChEBI" id="CHEBI:57453"/>
        <dbReference type="ChEBI" id="CHEBI:78530"/>
        <dbReference type="ChEBI" id="CHEBI:78844"/>
        <dbReference type="ChEBI" id="CHEBI:195366"/>
        <dbReference type="EC" id="2.1.2.9"/>
    </reaction>
    <physiologicalReaction direction="left-to-right" evidence="9">
        <dbReference type="Rhea" id="RHEA:24381"/>
    </physiologicalReaction>
</comment>
<dbReference type="CDD" id="cd08646">
    <property type="entry name" value="FMT_core_Met-tRNA-FMT_N"/>
    <property type="match status" value="1"/>
</dbReference>
<comment type="function">
    <text evidence="10">Methionyl-tRNA formyltransferase that formylates methionyl-tRNA in mitochondria and is crucial for translation initiation.</text>
</comment>
<dbReference type="InterPro" id="IPR002376">
    <property type="entry name" value="Formyl_transf_N"/>
</dbReference>
<keyword evidence="8" id="KW-0496">Mitochondrion</keyword>
<feature type="domain" description="Formyl transferase C-terminal" evidence="12">
    <location>
        <begin position="193"/>
        <end position="302"/>
    </location>
</feature>
<evidence type="ECO:0000256" key="1">
    <source>
        <dbReference type="ARBA" id="ARBA00004173"/>
    </source>
</evidence>
<dbReference type="Proteomes" id="UP000000305">
    <property type="component" value="Unassembled WGS sequence"/>
</dbReference>
<dbReference type="OMA" id="GASPIHE"/>
<dbReference type="SUPFAM" id="SSF53328">
    <property type="entry name" value="Formyltransferase"/>
    <property type="match status" value="1"/>
</dbReference>
<evidence type="ECO:0000256" key="10">
    <source>
        <dbReference type="ARBA" id="ARBA00057846"/>
    </source>
</evidence>
<dbReference type="InterPro" id="IPR005793">
    <property type="entry name" value="Formyl_trans_C"/>
</dbReference>
<evidence type="ECO:0000256" key="6">
    <source>
        <dbReference type="ARBA" id="ARBA00022917"/>
    </source>
</evidence>
<dbReference type="EC" id="2.1.2.9" evidence="3"/>
<dbReference type="FunFam" id="3.40.50.12230:FF:000003">
    <property type="entry name" value="methionyl-tRNA formyltransferase, mitochondrial"/>
    <property type="match status" value="1"/>
</dbReference>
<dbReference type="GO" id="GO:0004479">
    <property type="term" value="F:methionyl-tRNA formyltransferase activity"/>
    <property type="evidence" value="ECO:0000318"/>
    <property type="project" value="GO_Central"/>
</dbReference>
<keyword evidence="5" id="KW-0808">Transferase</keyword>
<evidence type="ECO:0000256" key="5">
    <source>
        <dbReference type="ARBA" id="ARBA00022679"/>
    </source>
</evidence>
<reference evidence="13 14" key="1">
    <citation type="journal article" date="2011" name="Science">
        <title>The ecoresponsive genome of Daphnia pulex.</title>
        <authorList>
            <person name="Colbourne J.K."/>
            <person name="Pfrender M.E."/>
            <person name="Gilbert D."/>
            <person name="Thomas W.K."/>
            <person name="Tucker A."/>
            <person name="Oakley T.H."/>
            <person name="Tokishita S."/>
            <person name="Aerts A."/>
            <person name="Arnold G.J."/>
            <person name="Basu M.K."/>
            <person name="Bauer D.J."/>
            <person name="Caceres C.E."/>
            <person name="Carmel L."/>
            <person name="Casola C."/>
            <person name="Choi J.H."/>
            <person name="Detter J.C."/>
            <person name="Dong Q."/>
            <person name="Dusheyko S."/>
            <person name="Eads B.D."/>
            <person name="Frohlich T."/>
            <person name="Geiler-Samerotte K.A."/>
            <person name="Gerlach D."/>
            <person name="Hatcher P."/>
            <person name="Jogdeo S."/>
            <person name="Krijgsveld J."/>
            <person name="Kriventseva E.V."/>
            <person name="Kultz D."/>
            <person name="Laforsch C."/>
            <person name="Lindquist E."/>
            <person name="Lopez J."/>
            <person name="Manak J.R."/>
            <person name="Muller J."/>
            <person name="Pangilinan J."/>
            <person name="Patwardhan R.P."/>
            <person name="Pitluck S."/>
            <person name="Pritham E.J."/>
            <person name="Rechtsteiner A."/>
            <person name="Rho M."/>
            <person name="Rogozin I.B."/>
            <person name="Sakarya O."/>
            <person name="Salamov A."/>
            <person name="Schaack S."/>
            <person name="Shapiro H."/>
            <person name="Shiga Y."/>
            <person name="Skalitzky C."/>
            <person name="Smith Z."/>
            <person name="Souvorov A."/>
            <person name="Sung W."/>
            <person name="Tang Z."/>
            <person name="Tsuchiya D."/>
            <person name="Tu H."/>
            <person name="Vos H."/>
            <person name="Wang M."/>
            <person name="Wolf Y.I."/>
            <person name="Yamagata H."/>
            <person name="Yamada T."/>
            <person name="Ye Y."/>
            <person name="Shaw J.R."/>
            <person name="Andrews J."/>
            <person name="Crease T.J."/>
            <person name="Tang H."/>
            <person name="Lucas S.M."/>
            <person name="Robertson H.M."/>
            <person name="Bork P."/>
            <person name="Koonin E.V."/>
            <person name="Zdobnov E.M."/>
            <person name="Grigoriev I.V."/>
            <person name="Lynch M."/>
            <person name="Boore J.L."/>
        </authorList>
    </citation>
    <scope>NUCLEOTIDE SEQUENCE [LARGE SCALE GENOMIC DNA]</scope>
</reference>
<dbReference type="PANTHER" id="PTHR11138">
    <property type="entry name" value="METHIONYL-TRNA FORMYLTRANSFERASE"/>
    <property type="match status" value="1"/>
</dbReference>
<proteinExistence type="inferred from homology"/>
<dbReference type="Pfam" id="PF00551">
    <property type="entry name" value="Formyl_trans_N"/>
    <property type="match status" value="1"/>
</dbReference>
<dbReference type="EMBL" id="GL732547">
    <property type="protein sequence ID" value="EFX80522.1"/>
    <property type="molecule type" value="Genomic_DNA"/>
</dbReference>
<evidence type="ECO:0000256" key="7">
    <source>
        <dbReference type="ARBA" id="ARBA00022946"/>
    </source>
</evidence>
<keyword evidence="7" id="KW-0809">Transit peptide</keyword>
<organism evidence="13 14">
    <name type="scientific">Daphnia pulex</name>
    <name type="common">Water flea</name>
    <dbReference type="NCBI Taxonomy" id="6669"/>
    <lineage>
        <taxon>Eukaryota</taxon>
        <taxon>Metazoa</taxon>
        <taxon>Ecdysozoa</taxon>
        <taxon>Arthropoda</taxon>
        <taxon>Crustacea</taxon>
        <taxon>Branchiopoda</taxon>
        <taxon>Diplostraca</taxon>
        <taxon>Cladocera</taxon>
        <taxon>Anomopoda</taxon>
        <taxon>Daphniidae</taxon>
        <taxon>Daphnia</taxon>
    </lineage>
</organism>
<accession>E9GJ99</accession>
<dbReference type="FunCoup" id="E9GJ99">
    <property type="interactions" value="637"/>
</dbReference>